<evidence type="ECO:0000313" key="2">
    <source>
        <dbReference type="EMBL" id="SUB59639.1"/>
    </source>
</evidence>
<comment type="similarity">
    <text evidence="1">Belongs to the ComF/GntX family.</text>
</comment>
<gene>
    <name evidence="2" type="ORF">NCTC12872_01642</name>
</gene>
<dbReference type="PANTHER" id="PTHR47505:SF1">
    <property type="entry name" value="DNA UTILIZATION PROTEIN YHGH"/>
    <property type="match status" value="1"/>
</dbReference>
<dbReference type="OrthoDB" id="9793412at2"/>
<proteinExistence type="inferred from homology"/>
<dbReference type="AlphaFoldDB" id="A0A379CBX3"/>
<keyword evidence="3" id="KW-1185">Reference proteome</keyword>
<reference evidence="2 3" key="1">
    <citation type="submission" date="2018-06" db="EMBL/GenBank/DDBJ databases">
        <authorList>
            <consortium name="Pathogen Informatics"/>
            <person name="Doyle S."/>
        </authorList>
    </citation>
    <scope>NUCLEOTIDE SEQUENCE [LARGE SCALE GENOMIC DNA]</scope>
    <source>
        <strain evidence="2 3">NCTC12872</strain>
    </source>
</reference>
<dbReference type="SUPFAM" id="SSF53271">
    <property type="entry name" value="PRTase-like"/>
    <property type="match status" value="1"/>
</dbReference>
<name>A0A379CBX3_9PAST</name>
<dbReference type="EMBL" id="UGTA01000001">
    <property type="protein sequence ID" value="SUB59639.1"/>
    <property type="molecule type" value="Genomic_DNA"/>
</dbReference>
<evidence type="ECO:0000313" key="3">
    <source>
        <dbReference type="Proteomes" id="UP000255417"/>
    </source>
</evidence>
<dbReference type="InterPro" id="IPR029057">
    <property type="entry name" value="PRTase-like"/>
</dbReference>
<dbReference type="InterPro" id="IPR000836">
    <property type="entry name" value="PRTase_dom"/>
</dbReference>
<protein>
    <submittedName>
        <fullName evidence="2">DNA utilization protein GntX</fullName>
    </submittedName>
</protein>
<sequence>MNFAQFRCFHCEKPLAITSHGFCCRCYQQLPITPYCGQCGSILLENSIGCGNCIKDEPKWDRFLQICWYKAPLNHWIADFKFHQKYDLDNALARLLLLAVKNAQREHSLLLPEVIIPVPLHWKRHFKRGYNQAELLAIPLAKWLNIPCDTQSLTRIRHTQPQRELSAKERRHNLKKAFCYQPIKHYRRVAVIDDVVTTGSTINAICCELRKQGVKEIQVWALCRA</sequence>
<dbReference type="PANTHER" id="PTHR47505">
    <property type="entry name" value="DNA UTILIZATION PROTEIN YHGH"/>
    <property type="match status" value="1"/>
</dbReference>
<organism evidence="2 3">
    <name type="scientific">Phocoenobacter uteri</name>
    <dbReference type="NCBI Taxonomy" id="146806"/>
    <lineage>
        <taxon>Bacteria</taxon>
        <taxon>Pseudomonadati</taxon>
        <taxon>Pseudomonadota</taxon>
        <taxon>Gammaproteobacteria</taxon>
        <taxon>Pasteurellales</taxon>
        <taxon>Pasteurellaceae</taxon>
        <taxon>Phocoenobacter</taxon>
    </lineage>
</organism>
<dbReference type="RefSeq" id="WP_115316099.1">
    <property type="nucleotide sequence ID" value="NZ_LWIF01000001.1"/>
</dbReference>
<evidence type="ECO:0000256" key="1">
    <source>
        <dbReference type="ARBA" id="ARBA00008007"/>
    </source>
</evidence>
<accession>A0A379CBX3</accession>
<dbReference type="InterPro" id="IPR051910">
    <property type="entry name" value="ComF/GntX_DNA_util-trans"/>
</dbReference>
<dbReference type="Proteomes" id="UP000255417">
    <property type="component" value="Unassembled WGS sequence"/>
</dbReference>
<dbReference type="Gene3D" id="3.40.50.2020">
    <property type="match status" value="1"/>
</dbReference>
<dbReference type="CDD" id="cd06223">
    <property type="entry name" value="PRTases_typeI"/>
    <property type="match status" value="1"/>
</dbReference>